<proteinExistence type="predicted"/>
<reference evidence="1" key="1">
    <citation type="submission" date="2018-05" db="EMBL/GenBank/DDBJ databases">
        <authorList>
            <person name="Lanie J.A."/>
            <person name="Ng W.-L."/>
            <person name="Kazmierczak K.M."/>
            <person name="Andrzejewski T.M."/>
            <person name="Davidsen T.M."/>
            <person name="Wayne K.J."/>
            <person name="Tettelin H."/>
            <person name="Glass J.I."/>
            <person name="Rusch D."/>
            <person name="Podicherti R."/>
            <person name="Tsui H.-C.T."/>
            <person name="Winkler M.E."/>
        </authorList>
    </citation>
    <scope>NUCLEOTIDE SEQUENCE</scope>
</reference>
<dbReference type="AlphaFoldDB" id="A0A382C623"/>
<dbReference type="Gene3D" id="3.40.50.1100">
    <property type="match status" value="1"/>
</dbReference>
<evidence type="ECO:0000313" key="1">
    <source>
        <dbReference type="EMBL" id="SVB21319.1"/>
    </source>
</evidence>
<dbReference type="InterPro" id="IPR036052">
    <property type="entry name" value="TrpB-like_PALP_sf"/>
</dbReference>
<evidence type="ECO:0008006" key="2">
    <source>
        <dbReference type="Google" id="ProtNLM"/>
    </source>
</evidence>
<feature type="non-terminal residue" evidence="1">
    <location>
        <position position="99"/>
    </location>
</feature>
<dbReference type="SUPFAM" id="SSF53686">
    <property type="entry name" value="Tryptophan synthase beta subunit-like PLP-dependent enzymes"/>
    <property type="match status" value="1"/>
</dbReference>
<sequence>MEKILGLKCRETGRKYEKKPIHVCEMSFAPLEVDYNYEEIKKTISRKSIENGPLSMWRYADLLPLDGEPVTGLNTGFTPLIRAKNLEEALGAKEIYIKD</sequence>
<dbReference type="EMBL" id="UINC01032899">
    <property type="protein sequence ID" value="SVB21319.1"/>
    <property type="molecule type" value="Genomic_DNA"/>
</dbReference>
<gene>
    <name evidence="1" type="ORF">METZ01_LOCUS174173</name>
</gene>
<organism evidence="1">
    <name type="scientific">marine metagenome</name>
    <dbReference type="NCBI Taxonomy" id="408172"/>
    <lineage>
        <taxon>unclassified sequences</taxon>
        <taxon>metagenomes</taxon>
        <taxon>ecological metagenomes</taxon>
    </lineage>
</organism>
<protein>
    <recommendedName>
        <fullName evidence="2">Tryptophan synthase beta chain-like PALP domain-containing protein</fullName>
    </recommendedName>
</protein>
<name>A0A382C623_9ZZZZ</name>
<accession>A0A382C623</accession>